<dbReference type="OrthoDB" id="306887at2"/>
<evidence type="ECO:0000313" key="1">
    <source>
        <dbReference type="EMBL" id="OZG67925.1"/>
    </source>
</evidence>
<accession>A0A261G9Q7</accession>
<comment type="caution">
    <text evidence="1">The sequence shown here is derived from an EMBL/GenBank/DDBJ whole genome shotgun (WGS) entry which is preliminary data.</text>
</comment>
<dbReference type="Proteomes" id="UP000216451">
    <property type="component" value="Unassembled WGS sequence"/>
</dbReference>
<sequence length="281" mass="30270">MSDLMGHSNSNDEMLAIVLNKAVQMPGMKVDREAFLRKQFKSESHEMITAIVEKGPIEANFSRDKLRIKARRIFLDRTLTSAGLSFAAGLPGGFAAGITIPADTLQFFTMALRAAQEVAYLYGEDDFWNGEISDDEQVTGQLILYCGVMFGASGASSAVRVVSSQLAKAALKQLPQRALTKGVIYPMVKSVAKLLTVQMTKGIFAKGVSKAIPVVGGIVSGSITLVTMRPMGLRLINVLDHSHFAYSDEQLENDLSILNNVGRSSSASGRDIPDVVVGEIV</sequence>
<dbReference type="AlphaFoldDB" id="A0A261G9Q7"/>
<dbReference type="GeneID" id="98295245"/>
<proteinExistence type="predicted"/>
<name>A0A261G9Q7_9BIFI</name>
<keyword evidence="2" id="KW-1185">Reference proteome</keyword>
<gene>
    <name evidence="1" type="ORF">BAQU_0570</name>
</gene>
<reference evidence="1 2" key="1">
    <citation type="journal article" date="2017" name="BMC Genomics">
        <title>Comparative genomic and phylogenomic analyses of the Bifidobacteriaceae family.</title>
        <authorList>
            <person name="Lugli G.A."/>
            <person name="Milani C."/>
            <person name="Turroni F."/>
            <person name="Duranti S."/>
            <person name="Mancabelli L."/>
            <person name="Mangifesta M."/>
            <person name="Ferrario C."/>
            <person name="Modesto M."/>
            <person name="Mattarelli P."/>
            <person name="Jiri K."/>
            <person name="van Sinderen D."/>
            <person name="Ventura M."/>
        </authorList>
    </citation>
    <scope>NUCLEOTIDE SEQUENCE [LARGE SCALE GENOMIC DNA]</scope>
    <source>
        <strain evidence="1 2">LMG 28769</strain>
    </source>
</reference>
<dbReference type="EMBL" id="MWXA01000003">
    <property type="protein sequence ID" value="OZG67925.1"/>
    <property type="molecule type" value="Genomic_DNA"/>
</dbReference>
<evidence type="ECO:0000313" key="2">
    <source>
        <dbReference type="Proteomes" id="UP000216451"/>
    </source>
</evidence>
<organism evidence="1 2">
    <name type="scientific">Bifidobacterium aquikefiri</name>
    <dbReference type="NCBI Taxonomy" id="1653207"/>
    <lineage>
        <taxon>Bacteria</taxon>
        <taxon>Bacillati</taxon>
        <taxon>Actinomycetota</taxon>
        <taxon>Actinomycetes</taxon>
        <taxon>Bifidobacteriales</taxon>
        <taxon>Bifidobacteriaceae</taxon>
        <taxon>Bifidobacterium</taxon>
    </lineage>
</organism>
<protein>
    <submittedName>
        <fullName evidence="1">Bacteriochlorophyll 4-vinyl reductase</fullName>
    </submittedName>
</protein>
<dbReference type="RefSeq" id="WP_094692540.1">
    <property type="nucleotide sequence ID" value="NZ_CALENZ010000004.1"/>
</dbReference>